<proteinExistence type="predicted"/>
<reference evidence="1" key="1">
    <citation type="submission" date="2022-09" db="EMBL/GenBank/DDBJ databases">
        <title>Intensive care unit water sources are persistently colonized with multi-drug resistant bacteria and are the site of extensive horizontal gene transfer of antibiotic resistance genes.</title>
        <authorList>
            <person name="Diorio-Toth L."/>
        </authorList>
    </citation>
    <scope>NUCLEOTIDE SEQUENCE</scope>
    <source>
        <strain evidence="1">GD03686</strain>
    </source>
</reference>
<accession>A0AA43AW02</accession>
<dbReference type="Gene3D" id="1.10.10.60">
    <property type="entry name" value="Homeodomain-like"/>
    <property type="match status" value="1"/>
</dbReference>
<dbReference type="AlphaFoldDB" id="A0AA43AW02"/>
<protein>
    <submittedName>
        <fullName evidence="1">Helix-turn-helix domain-containing protein</fullName>
    </submittedName>
</protein>
<comment type="caution">
    <text evidence="1">The sequence shown here is derived from an EMBL/GenBank/DDBJ whole genome shotgun (WGS) entry which is preliminary data.</text>
</comment>
<dbReference type="InterPro" id="IPR009057">
    <property type="entry name" value="Homeodomain-like_sf"/>
</dbReference>
<evidence type="ECO:0000313" key="2">
    <source>
        <dbReference type="Proteomes" id="UP001161294"/>
    </source>
</evidence>
<dbReference type="Proteomes" id="UP001161294">
    <property type="component" value="Unassembled WGS sequence"/>
</dbReference>
<gene>
    <name evidence="1" type="ORF">N5J23_04800</name>
</gene>
<dbReference type="Pfam" id="PF13384">
    <property type="entry name" value="HTH_23"/>
    <property type="match status" value="1"/>
</dbReference>
<dbReference type="EMBL" id="JAOCJW010000006">
    <property type="protein sequence ID" value="MDH2004872.1"/>
    <property type="molecule type" value="Genomic_DNA"/>
</dbReference>
<organism evidence="1 2">
    <name type="scientific">Comamonas aquatica</name>
    <dbReference type="NCBI Taxonomy" id="225991"/>
    <lineage>
        <taxon>Bacteria</taxon>
        <taxon>Pseudomonadati</taxon>
        <taxon>Pseudomonadota</taxon>
        <taxon>Betaproteobacteria</taxon>
        <taxon>Burkholderiales</taxon>
        <taxon>Comamonadaceae</taxon>
        <taxon>Comamonas</taxon>
    </lineage>
</organism>
<evidence type="ECO:0000313" key="1">
    <source>
        <dbReference type="EMBL" id="MDH2004872.1"/>
    </source>
</evidence>
<dbReference type="RefSeq" id="WP_279852799.1">
    <property type="nucleotide sequence ID" value="NZ_JAOCIA010000005.1"/>
</dbReference>
<name>A0AA43AW02_9BURK</name>
<dbReference type="SUPFAM" id="SSF46689">
    <property type="entry name" value="Homeodomain-like"/>
    <property type="match status" value="1"/>
</dbReference>
<sequence>MTDMFNPDDMNEPDLVDRIFDYLLQEVPGFADAVRASKLAEMKNSVRAEFEGDRQRISPRNAAARRDQAVQVLSLFNGRNAREVARRLGISRATVYRILKQAGQEKQSRPGSL</sequence>